<reference evidence="1 2" key="1">
    <citation type="submission" date="2019-07" db="EMBL/GenBank/DDBJ databases">
        <title>Annotation for the trematode Paragonimus westermani.</title>
        <authorList>
            <person name="Choi Y.-J."/>
        </authorList>
    </citation>
    <scope>NUCLEOTIDE SEQUENCE [LARGE SCALE GENOMIC DNA]</scope>
    <source>
        <strain evidence="1">180907_Pwestermani</strain>
    </source>
</reference>
<gene>
    <name evidence="1" type="ORF">P879_11167</name>
</gene>
<proteinExistence type="predicted"/>
<protein>
    <submittedName>
        <fullName evidence="1">Uncharacterized protein</fullName>
    </submittedName>
</protein>
<dbReference type="EMBL" id="JTDF01008914">
    <property type="protein sequence ID" value="KAF8564362.1"/>
    <property type="molecule type" value="Genomic_DNA"/>
</dbReference>
<organism evidence="1 2">
    <name type="scientific">Paragonimus westermani</name>
    <dbReference type="NCBI Taxonomy" id="34504"/>
    <lineage>
        <taxon>Eukaryota</taxon>
        <taxon>Metazoa</taxon>
        <taxon>Spiralia</taxon>
        <taxon>Lophotrochozoa</taxon>
        <taxon>Platyhelminthes</taxon>
        <taxon>Trematoda</taxon>
        <taxon>Digenea</taxon>
        <taxon>Plagiorchiida</taxon>
        <taxon>Troglotremata</taxon>
        <taxon>Troglotrematidae</taxon>
        <taxon>Paragonimus</taxon>
    </lineage>
</organism>
<dbReference type="AlphaFoldDB" id="A0A8T0DA78"/>
<keyword evidence="2" id="KW-1185">Reference proteome</keyword>
<evidence type="ECO:0000313" key="2">
    <source>
        <dbReference type="Proteomes" id="UP000699462"/>
    </source>
</evidence>
<dbReference type="Proteomes" id="UP000699462">
    <property type="component" value="Unassembled WGS sequence"/>
</dbReference>
<comment type="caution">
    <text evidence="1">The sequence shown here is derived from an EMBL/GenBank/DDBJ whole genome shotgun (WGS) entry which is preliminary data.</text>
</comment>
<name>A0A8T0DA78_9TREM</name>
<sequence length="71" mass="8542">MTEWTKEHFRLYKGSNSVEFDMEAYSNGLEHLLSVQIKRMTLLKDKVSAWRRELRQEEELSSKLQRGARLR</sequence>
<accession>A0A8T0DA78</accession>
<evidence type="ECO:0000313" key="1">
    <source>
        <dbReference type="EMBL" id="KAF8564362.1"/>
    </source>
</evidence>